<comment type="caution">
    <text evidence="2">The sequence shown here is derived from an EMBL/GenBank/DDBJ whole genome shotgun (WGS) entry which is preliminary data.</text>
</comment>
<dbReference type="InterPro" id="IPR051700">
    <property type="entry name" value="STE20_Ser-Thr_kinase"/>
</dbReference>
<organism evidence="2 3">
    <name type="scientific">Adineta ricciae</name>
    <name type="common">Rotifer</name>
    <dbReference type="NCBI Taxonomy" id="249248"/>
    <lineage>
        <taxon>Eukaryota</taxon>
        <taxon>Metazoa</taxon>
        <taxon>Spiralia</taxon>
        <taxon>Gnathifera</taxon>
        <taxon>Rotifera</taxon>
        <taxon>Eurotatoria</taxon>
        <taxon>Bdelloidea</taxon>
        <taxon>Adinetida</taxon>
        <taxon>Adinetidae</taxon>
        <taxon>Adineta</taxon>
    </lineage>
</organism>
<feature type="non-terminal residue" evidence="2">
    <location>
        <position position="1"/>
    </location>
</feature>
<dbReference type="GO" id="GO:0005524">
    <property type="term" value="F:ATP binding"/>
    <property type="evidence" value="ECO:0007669"/>
    <property type="project" value="InterPro"/>
</dbReference>
<gene>
    <name evidence="2" type="ORF">XAT740_LOCUS64064</name>
</gene>
<dbReference type="GO" id="GO:0004672">
    <property type="term" value="F:protein kinase activity"/>
    <property type="evidence" value="ECO:0007669"/>
    <property type="project" value="InterPro"/>
</dbReference>
<proteinExistence type="predicted"/>
<evidence type="ECO:0000313" key="3">
    <source>
        <dbReference type="Proteomes" id="UP000663828"/>
    </source>
</evidence>
<dbReference type="PANTHER" id="PTHR47096">
    <property type="entry name" value="MISSHAPEN LIKE KINASE 1"/>
    <property type="match status" value="1"/>
</dbReference>
<name>A0A816HXK9_ADIRI</name>
<evidence type="ECO:0000259" key="1">
    <source>
        <dbReference type="PROSITE" id="PS50011"/>
    </source>
</evidence>
<dbReference type="Gene3D" id="1.10.510.10">
    <property type="entry name" value="Transferase(Phosphotransferase) domain 1"/>
    <property type="match status" value="1"/>
</dbReference>
<dbReference type="Proteomes" id="UP000663828">
    <property type="component" value="Unassembled WGS sequence"/>
</dbReference>
<evidence type="ECO:0000313" key="2">
    <source>
        <dbReference type="EMBL" id="CAF1691156.1"/>
    </source>
</evidence>
<dbReference type="GO" id="GO:0005829">
    <property type="term" value="C:cytosol"/>
    <property type="evidence" value="ECO:0007669"/>
    <property type="project" value="TreeGrafter"/>
</dbReference>
<dbReference type="EMBL" id="CAJNOR010021223">
    <property type="protein sequence ID" value="CAF1691156.1"/>
    <property type="molecule type" value="Genomic_DNA"/>
</dbReference>
<dbReference type="SUPFAM" id="SSF56112">
    <property type="entry name" value="Protein kinase-like (PK-like)"/>
    <property type="match status" value="1"/>
</dbReference>
<sequence length="76" mass="8747">MYYGAFINKCIPGRNEHDQLWLVMEYCGAGSITDLVKSTKGNSLKEEWISYISKEIINGLNHLHLNKIIHRDIKGQ</sequence>
<dbReference type="Pfam" id="PF00069">
    <property type="entry name" value="Pkinase"/>
    <property type="match status" value="1"/>
</dbReference>
<feature type="domain" description="Protein kinase" evidence="1">
    <location>
        <begin position="1"/>
        <end position="76"/>
    </location>
</feature>
<dbReference type="InterPro" id="IPR000719">
    <property type="entry name" value="Prot_kinase_dom"/>
</dbReference>
<dbReference type="PROSITE" id="PS50011">
    <property type="entry name" value="PROTEIN_KINASE_DOM"/>
    <property type="match status" value="1"/>
</dbReference>
<dbReference type="InterPro" id="IPR011009">
    <property type="entry name" value="Kinase-like_dom_sf"/>
</dbReference>
<keyword evidence="3" id="KW-1185">Reference proteome</keyword>
<dbReference type="AlphaFoldDB" id="A0A816HXK9"/>
<protein>
    <recommendedName>
        <fullName evidence="1">Protein kinase domain-containing protein</fullName>
    </recommendedName>
</protein>
<dbReference type="PANTHER" id="PTHR47096:SF1">
    <property type="entry name" value="MISSHAPEN LIKE KINASE 1"/>
    <property type="match status" value="1"/>
</dbReference>
<reference evidence="2" key="1">
    <citation type="submission" date="2021-02" db="EMBL/GenBank/DDBJ databases">
        <authorList>
            <person name="Nowell W R."/>
        </authorList>
    </citation>
    <scope>NUCLEOTIDE SEQUENCE</scope>
</reference>
<accession>A0A816HXK9</accession>